<organism evidence="2 3">
    <name type="scientific">Pieris macdunnoughi</name>
    <dbReference type="NCBI Taxonomy" id="345717"/>
    <lineage>
        <taxon>Eukaryota</taxon>
        <taxon>Metazoa</taxon>
        <taxon>Ecdysozoa</taxon>
        <taxon>Arthropoda</taxon>
        <taxon>Hexapoda</taxon>
        <taxon>Insecta</taxon>
        <taxon>Pterygota</taxon>
        <taxon>Neoptera</taxon>
        <taxon>Endopterygota</taxon>
        <taxon>Lepidoptera</taxon>
        <taxon>Glossata</taxon>
        <taxon>Ditrysia</taxon>
        <taxon>Papilionoidea</taxon>
        <taxon>Pieridae</taxon>
        <taxon>Pierinae</taxon>
        <taxon>Pieris</taxon>
    </lineage>
</organism>
<evidence type="ECO:0000313" key="2">
    <source>
        <dbReference type="EMBL" id="CAF4889956.1"/>
    </source>
</evidence>
<sequence>MDSESSGAGNSSGSMTVKEFLIFMHVGITGPFKTYCAKAQENWQHNNPGKTISIYEIPENEKHAWPPLAATLNNFMNAFKKAGINKSFVTDRPMPDTNISNMESQLQEIAGPEEIQNPATPENVVQTEQTENAVHNNCSAPSTSSSLSTIP</sequence>
<reference evidence="2" key="1">
    <citation type="submission" date="2021-02" db="EMBL/GenBank/DDBJ databases">
        <authorList>
            <person name="Steward A R."/>
        </authorList>
    </citation>
    <scope>NUCLEOTIDE SEQUENCE</scope>
</reference>
<feature type="region of interest" description="Disordered" evidence="1">
    <location>
        <begin position="108"/>
        <end position="151"/>
    </location>
</feature>
<feature type="compositionally biased region" description="Low complexity" evidence="1">
    <location>
        <begin position="139"/>
        <end position="151"/>
    </location>
</feature>
<evidence type="ECO:0000256" key="1">
    <source>
        <dbReference type="SAM" id="MobiDB-lite"/>
    </source>
</evidence>
<dbReference type="Proteomes" id="UP000663880">
    <property type="component" value="Unassembled WGS sequence"/>
</dbReference>
<feature type="compositionally biased region" description="Polar residues" evidence="1">
    <location>
        <begin position="117"/>
        <end position="138"/>
    </location>
</feature>
<accession>A0A821UI58</accession>
<name>A0A821UI58_9NEOP</name>
<keyword evidence="3" id="KW-1185">Reference proteome</keyword>
<proteinExistence type="predicted"/>
<dbReference type="EMBL" id="CAJOBZ010000031">
    <property type="protein sequence ID" value="CAF4889956.1"/>
    <property type="molecule type" value="Genomic_DNA"/>
</dbReference>
<comment type="caution">
    <text evidence="2">The sequence shown here is derived from an EMBL/GenBank/DDBJ whole genome shotgun (WGS) entry which is preliminary data.</text>
</comment>
<gene>
    <name evidence="2" type="ORF">PMACD_LOCUS10367</name>
</gene>
<evidence type="ECO:0000313" key="3">
    <source>
        <dbReference type="Proteomes" id="UP000663880"/>
    </source>
</evidence>
<dbReference type="OrthoDB" id="4327074at2759"/>
<dbReference type="AlphaFoldDB" id="A0A821UI58"/>
<protein>
    <submittedName>
        <fullName evidence="2">Uncharacterized protein</fullName>
    </submittedName>
</protein>